<proteinExistence type="predicted"/>
<name>A0AB33BIL2_MICA7</name>
<sequence>MNIVKCRIREGSYRFAKITRPTSLQQKALYLLGVSLIYSQ</sequence>
<evidence type="ECO:0000313" key="2">
    <source>
        <dbReference type="Proteomes" id="UP000192439"/>
    </source>
</evidence>
<keyword evidence="2" id="KW-1185">Reference proteome</keyword>
<dbReference type="AlphaFoldDB" id="A0AB33BIL2"/>
<organism evidence="1 2">
    <name type="scientific">Microcystis aeruginosa PCC 7806SL</name>
    <dbReference type="NCBI Taxonomy" id="1903187"/>
    <lineage>
        <taxon>Bacteria</taxon>
        <taxon>Bacillati</taxon>
        <taxon>Cyanobacteriota</taxon>
        <taxon>Cyanophyceae</taxon>
        <taxon>Oscillatoriophycideae</taxon>
        <taxon>Chroococcales</taxon>
        <taxon>Microcystaceae</taxon>
        <taxon>Microcystis</taxon>
    </lineage>
</organism>
<reference evidence="1 2" key="1">
    <citation type="journal article" date="2018" name="Harmful Algae">
        <title>The highly heterogeneous methylated genomes and diverse restriction-modification systems of bloom-forming Microcystis.</title>
        <authorList>
            <person name="Zhao L."/>
            <person name="Song Y."/>
            <person name="Li L."/>
            <person name="Gan N."/>
            <person name="Brand J.J."/>
            <person name="Song L."/>
        </authorList>
    </citation>
    <scope>NUCLEOTIDE SEQUENCE [LARGE SCALE GENOMIC DNA]</scope>
    <source>
        <strain evidence="1 2">PCC 7806SL</strain>
    </source>
</reference>
<gene>
    <name evidence="1" type="ORF">BH695_1614</name>
</gene>
<protein>
    <recommendedName>
        <fullName evidence="3">Transposase putative helix-turn-helix domain-containing protein</fullName>
    </recommendedName>
</protein>
<evidence type="ECO:0000313" key="1">
    <source>
        <dbReference type="EMBL" id="ARI80895.1"/>
    </source>
</evidence>
<accession>A0AB33BIL2</accession>
<dbReference type="EMBL" id="CP020771">
    <property type="protein sequence ID" value="ARI80895.1"/>
    <property type="molecule type" value="Genomic_DNA"/>
</dbReference>
<dbReference type="Proteomes" id="UP000192439">
    <property type="component" value="Chromosome"/>
</dbReference>
<evidence type="ECO:0008006" key="3">
    <source>
        <dbReference type="Google" id="ProtNLM"/>
    </source>
</evidence>